<dbReference type="PANTHER" id="PTHR43806:SF11">
    <property type="entry name" value="CEREVISIN-RELATED"/>
    <property type="match status" value="1"/>
</dbReference>
<protein>
    <recommendedName>
        <fullName evidence="5">Peptidase S8/S53 domain-containing protein</fullName>
    </recommendedName>
</protein>
<dbReference type="Gene3D" id="3.40.50.200">
    <property type="entry name" value="Peptidase S8/S53 domain"/>
    <property type="match status" value="1"/>
</dbReference>
<evidence type="ECO:0000256" key="2">
    <source>
        <dbReference type="ARBA" id="ARBA00022670"/>
    </source>
</evidence>
<dbReference type="EMBL" id="VSSQ01024391">
    <property type="protein sequence ID" value="MPM71880.1"/>
    <property type="molecule type" value="Genomic_DNA"/>
</dbReference>
<evidence type="ECO:0000256" key="1">
    <source>
        <dbReference type="ARBA" id="ARBA00011073"/>
    </source>
</evidence>
<dbReference type="GO" id="GO:0005615">
    <property type="term" value="C:extracellular space"/>
    <property type="evidence" value="ECO:0007669"/>
    <property type="project" value="TreeGrafter"/>
</dbReference>
<dbReference type="InterPro" id="IPR050131">
    <property type="entry name" value="Peptidase_S8_subtilisin-like"/>
</dbReference>
<evidence type="ECO:0000256" key="4">
    <source>
        <dbReference type="ARBA" id="ARBA00022825"/>
    </source>
</evidence>
<keyword evidence="2" id="KW-0645">Protease</keyword>
<dbReference type="CDD" id="cd07478">
    <property type="entry name" value="Peptidases_S8_CspA-like"/>
    <property type="match status" value="1"/>
</dbReference>
<evidence type="ECO:0000256" key="3">
    <source>
        <dbReference type="ARBA" id="ARBA00022801"/>
    </source>
</evidence>
<accession>A0A645C287</accession>
<name>A0A645C287_9ZZZZ</name>
<reference evidence="6" key="1">
    <citation type="submission" date="2019-08" db="EMBL/GenBank/DDBJ databases">
        <authorList>
            <person name="Kucharzyk K."/>
            <person name="Murdoch R.W."/>
            <person name="Higgins S."/>
            <person name="Loffler F."/>
        </authorList>
    </citation>
    <scope>NUCLEOTIDE SEQUENCE</scope>
</reference>
<dbReference type="AlphaFoldDB" id="A0A645C287"/>
<dbReference type="Pfam" id="PF00082">
    <property type="entry name" value="Peptidase_S8"/>
    <property type="match status" value="1"/>
</dbReference>
<comment type="similarity">
    <text evidence="1">Belongs to the peptidase S8 family.</text>
</comment>
<proteinExistence type="inferred from homology"/>
<sequence length="334" mass="35907">MIGVEYIVKKARQLNRPVVICIGVGTTFGAHDGFSIFEEYLSNIANLRGVCVCTAAGNESQARHHMQGIIAEKGATQNIDLKVGENAGNVILGIWNTISDKISLSVRSPTGELMARVPSKPGAVSRSNLILEKSAVQVEYYFPYESTGSQLSSVNIFNATPGIWTITVYGDIILNGTFHAWLPLTGFVSPTVEFLSATPYYTVVCPSTMFGSISCGAYDSTTGSLFSDSSWGPTRLDRMAPDLVAPGVDVGGIYPSGPGIMSGTSVASAITAGACALMMQWGIVEKNDVALSTYQIRAYLIRGCNRSPTMTYPNTQWGYGTLNLFQTFNLMREL</sequence>
<dbReference type="InterPro" id="IPR000209">
    <property type="entry name" value="Peptidase_S8/S53_dom"/>
</dbReference>
<evidence type="ECO:0000259" key="5">
    <source>
        <dbReference type="Pfam" id="PF00082"/>
    </source>
</evidence>
<keyword evidence="4" id="KW-0720">Serine protease</keyword>
<dbReference type="InterPro" id="IPR036852">
    <property type="entry name" value="Peptidase_S8/S53_dom_sf"/>
</dbReference>
<dbReference type="GO" id="GO:0004252">
    <property type="term" value="F:serine-type endopeptidase activity"/>
    <property type="evidence" value="ECO:0007669"/>
    <property type="project" value="InterPro"/>
</dbReference>
<comment type="caution">
    <text evidence="6">The sequence shown here is derived from an EMBL/GenBank/DDBJ whole genome shotgun (WGS) entry which is preliminary data.</text>
</comment>
<dbReference type="SUPFAM" id="SSF52743">
    <property type="entry name" value="Subtilisin-like"/>
    <property type="match status" value="1"/>
</dbReference>
<dbReference type="PANTHER" id="PTHR43806">
    <property type="entry name" value="PEPTIDASE S8"/>
    <property type="match status" value="1"/>
</dbReference>
<feature type="domain" description="Peptidase S8/S53" evidence="5">
    <location>
        <begin position="201"/>
        <end position="320"/>
    </location>
</feature>
<evidence type="ECO:0000313" key="6">
    <source>
        <dbReference type="EMBL" id="MPM71880.1"/>
    </source>
</evidence>
<gene>
    <name evidence="6" type="ORF">SDC9_118851</name>
</gene>
<dbReference type="GO" id="GO:0006508">
    <property type="term" value="P:proteolysis"/>
    <property type="evidence" value="ECO:0007669"/>
    <property type="project" value="UniProtKB-KW"/>
</dbReference>
<keyword evidence="3" id="KW-0378">Hydrolase</keyword>
<dbReference type="Gene3D" id="2.60.120.1290">
    <property type="match status" value="1"/>
</dbReference>
<organism evidence="6">
    <name type="scientific">bioreactor metagenome</name>
    <dbReference type="NCBI Taxonomy" id="1076179"/>
    <lineage>
        <taxon>unclassified sequences</taxon>
        <taxon>metagenomes</taxon>
        <taxon>ecological metagenomes</taxon>
    </lineage>
</organism>
<dbReference type="InterPro" id="IPR034045">
    <property type="entry name" value="Pep_S8_CspA-like"/>
</dbReference>